<evidence type="ECO:0000313" key="2">
    <source>
        <dbReference type="EMBL" id="ADG41046.1"/>
    </source>
</evidence>
<dbReference type="eggNOG" id="ENOG5030WNB">
    <property type="taxonomic scope" value="Bacteria"/>
</dbReference>
<protein>
    <submittedName>
        <fullName evidence="2">Uncharacterized protein</fullName>
    </submittedName>
</protein>
<dbReference type="KEGG" id="lki:LKI_07535"/>
<dbReference type="PATRIC" id="fig|762051.18.peg.1516"/>
<dbReference type="STRING" id="762051.LKI_07535"/>
<gene>
    <name evidence="2" type="ordered locus">LKI_07535</name>
</gene>
<dbReference type="EMBL" id="CP001758">
    <property type="protein sequence ID" value="ADG41046.1"/>
    <property type="molecule type" value="Genomic_DNA"/>
</dbReference>
<feature type="transmembrane region" description="Helical" evidence="1">
    <location>
        <begin position="29"/>
        <end position="51"/>
    </location>
</feature>
<keyword evidence="1" id="KW-0472">Membrane</keyword>
<sequence>MKKKTIGRTDLDNTLNEITSHPERGLGLLGVKGIIGLLILVVLGFIVYILVQ</sequence>
<organism evidence="2 3">
    <name type="scientific">Leuconostoc kimchii (strain IMSNU 11154 / KCTC 2386 / IH25)</name>
    <dbReference type="NCBI Taxonomy" id="762051"/>
    <lineage>
        <taxon>Bacteria</taxon>
        <taxon>Bacillati</taxon>
        <taxon>Bacillota</taxon>
        <taxon>Bacilli</taxon>
        <taxon>Lactobacillales</taxon>
        <taxon>Lactobacillaceae</taxon>
        <taxon>Leuconostoc</taxon>
    </lineage>
</organism>
<dbReference type="RefSeq" id="WP_013103636.1">
    <property type="nucleotide sequence ID" value="NC_014136.1"/>
</dbReference>
<evidence type="ECO:0000313" key="3">
    <source>
        <dbReference type="Proteomes" id="UP000002362"/>
    </source>
</evidence>
<evidence type="ECO:0000256" key="1">
    <source>
        <dbReference type="SAM" id="Phobius"/>
    </source>
</evidence>
<reference evidence="2 3" key="1">
    <citation type="journal article" date="2010" name="J. Bacteriol.">
        <title>Complete genome sequence analysis of Leuconostoc kimchii IMSNU 11154.</title>
        <authorList>
            <person name="Oh H.M."/>
            <person name="Cho Y.J."/>
            <person name="Kim B.K."/>
            <person name="Roe J.H."/>
            <person name="Kang S.O."/>
            <person name="Nahm B.H."/>
            <person name="Jeong G."/>
            <person name="Han H.U."/>
            <person name="Chun J."/>
        </authorList>
    </citation>
    <scope>NUCLEOTIDE SEQUENCE [LARGE SCALE GENOMIC DNA]</scope>
    <source>
        <strain evidence="3">IMSNU 11154 / KCTC 2386 / IH25</strain>
    </source>
</reference>
<dbReference type="AlphaFoldDB" id="D5T4A8"/>
<accession>D5T4A8</accession>
<proteinExistence type="predicted"/>
<dbReference type="HOGENOM" id="CLU_3081418_0_0_9"/>
<name>D5T4A8_LEUKI</name>
<keyword evidence="1" id="KW-1133">Transmembrane helix</keyword>
<keyword evidence="1" id="KW-0812">Transmembrane</keyword>
<dbReference type="Proteomes" id="UP000002362">
    <property type="component" value="Chromosome"/>
</dbReference>